<dbReference type="EMBL" id="CAJOBP010002480">
    <property type="protein sequence ID" value="CAF4357046.1"/>
    <property type="molecule type" value="Genomic_DNA"/>
</dbReference>
<evidence type="ECO:0000313" key="2">
    <source>
        <dbReference type="EMBL" id="CAF4357046.1"/>
    </source>
</evidence>
<dbReference type="AlphaFoldDB" id="A0A820LGC9"/>
<evidence type="ECO:0000313" key="5">
    <source>
        <dbReference type="Proteomes" id="UP000663873"/>
    </source>
</evidence>
<evidence type="ECO:0000313" key="4">
    <source>
        <dbReference type="EMBL" id="CAF4889684.1"/>
    </source>
</evidence>
<keyword evidence="5" id="KW-1185">Reference proteome</keyword>
<comment type="caution">
    <text evidence="2">The sequence shown here is derived from an EMBL/GenBank/DDBJ whole genome shotgun (WGS) entry which is preliminary data.</text>
</comment>
<gene>
    <name evidence="4" type="ORF">TOA249_LOCUS29903</name>
    <name evidence="3" type="ORF">TSG867_LOCUS29197</name>
    <name evidence="2" type="ORF">UJA718_LOCUS16184</name>
</gene>
<name>A0A820LGC9_9BILA</name>
<reference evidence="2" key="1">
    <citation type="submission" date="2021-02" db="EMBL/GenBank/DDBJ databases">
        <authorList>
            <person name="Nowell W R."/>
        </authorList>
    </citation>
    <scope>NUCLEOTIDE SEQUENCE</scope>
</reference>
<dbReference type="Proteomes" id="UP000663873">
    <property type="component" value="Unassembled WGS sequence"/>
</dbReference>
<organism evidence="2 5">
    <name type="scientific">Rotaria socialis</name>
    <dbReference type="NCBI Taxonomy" id="392032"/>
    <lineage>
        <taxon>Eukaryota</taxon>
        <taxon>Metazoa</taxon>
        <taxon>Spiralia</taxon>
        <taxon>Gnathifera</taxon>
        <taxon>Rotifera</taxon>
        <taxon>Eurotatoria</taxon>
        <taxon>Bdelloidea</taxon>
        <taxon>Philodinida</taxon>
        <taxon>Philodinidae</taxon>
        <taxon>Rotaria</taxon>
    </lineage>
</organism>
<dbReference type="InterPro" id="IPR016135">
    <property type="entry name" value="UBQ-conjugating_enzyme/RWD"/>
</dbReference>
<dbReference type="Proteomes" id="UP000663838">
    <property type="component" value="Unassembled WGS sequence"/>
</dbReference>
<feature type="region of interest" description="Disordered" evidence="1">
    <location>
        <begin position="56"/>
        <end position="82"/>
    </location>
</feature>
<proteinExistence type="predicted"/>
<dbReference type="EMBL" id="CAJOBS010004877">
    <property type="protein sequence ID" value="CAF4889684.1"/>
    <property type="molecule type" value="Genomic_DNA"/>
</dbReference>
<dbReference type="Proteomes" id="UP000663862">
    <property type="component" value="Unassembled WGS sequence"/>
</dbReference>
<dbReference type="SUPFAM" id="SSF54495">
    <property type="entry name" value="UBC-like"/>
    <property type="match status" value="1"/>
</dbReference>
<protein>
    <submittedName>
        <fullName evidence="2">Uncharacterized protein</fullName>
    </submittedName>
</protein>
<evidence type="ECO:0000256" key="1">
    <source>
        <dbReference type="SAM" id="MobiDB-lite"/>
    </source>
</evidence>
<sequence length="159" mass="17878">MFQIDLVHSEHQERYTEEIILSRTDYLDRAENIQLMDRIEVIVSDALNFSNEQGRPQALEVPGDETNNRPVEPQPALESQEQATNQMSGAISSPLLQNRQKWAATLTLHGIIVAVINTVDCPGSNNALDLEVAAAYRNNTAEFDRKALNMVRRHGLPRT</sequence>
<accession>A0A820LGC9</accession>
<dbReference type="EMBL" id="CAJOBQ010003994">
    <property type="protein sequence ID" value="CAF4623984.1"/>
    <property type="molecule type" value="Genomic_DNA"/>
</dbReference>
<evidence type="ECO:0000313" key="3">
    <source>
        <dbReference type="EMBL" id="CAF4623984.1"/>
    </source>
</evidence>
<dbReference type="Gene3D" id="3.10.110.10">
    <property type="entry name" value="Ubiquitin Conjugating Enzyme"/>
    <property type="match status" value="1"/>
</dbReference>